<keyword evidence="2" id="KW-1185">Reference proteome</keyword>
<evidence type="ECO:0000313" key="1">
    <source>
        <dbReference type="EMBL" id="GMR61917.1"/>
    </source>
</evidence>
<dbReference type="AlphaFoldDB" id="A0AAN5ID51"/>
<protein>
    <submittedName>
        <fullName evidence="1">Uncharacterized protein</fullName>
    </submittedName>
</protein>
<dbReference type="EMBL" id="BTRK01000006">
    <property type="protein sequence ID" value="GMR61917.1"/>
    <property type="molecule type" value="Genomic_DNA"/>
</dbReference>
<name>A0AAN5ID51_9BILA</name>
<reference evidence="2" key="1">
    <citation type="submission" date="2022-10" db="EMBL/GenBank/DDBJ databases">
        <title>Genome assembly of Pristionchus species.</title>
        <authorList>
            <person name="Yoshida K."/>
            <person name="Sommer R.J."/>
        </authorList>
    </citation>
    <scope>NUCLEOTIDE SEQUENCE [LARGE SCALE GENOMIC DNA]</scope>
    <source>
        <strain evidence="2">RS5460</strain>
    </source>
</reference>
<organism evidence="1 2">
    <name type="scientific">Pristionchus mayeri</name>
    <dbReference type="NCBI Taxonomy" id="1317129"/>
    <lineage>
        <taxon>Eukaryota</taxon>
        <taxon>Metazoa</taxon>
        <taxon>Ecdysozoa</taxon>
        <taxon>Nematoda</taxon>
        <taxon>Chromadorea</taxon>
        <taxon>Rhabditida</taxon>
        <taxon>Rhabditina</taxon>
        <taxon>Diplogasteromorpha</taxon>
        <taxon>Diplogasteroidea</taxon>
        <taxon>Neodiplogasteridae</taxon>
        <taxon>Pristionchus</taxon>
    </lineage>
</organism>
<evidence type="ECO:0000313" key="2">
    <source>
        <dbReference type="Proteomes" id="UP001328107"/>
    </source>
</evidence>
<feature type="non-terminal residue" evidence="1">
    <location>
        <position position="61"/>
    </location>
</feature>
<gene>
    <name evidence="1" type="ORF">PMAYCL1PPCAC_32112</name>
</gene>
<proteinExistence type="predicted"/>
<feature type="non-terminal residue" evidence="1">
    <location>
        <position position="1"/>
    </location>
</feature>
<sequence>RQTMPSREKRSDTLSTVSNSAILSVQSCHSSPSAPLSFSDFVNPLQLSLASWHSSSSLFML</sequence>
<comment type="caution">
    <text evidence="1">The sequence shown here is derived from an EMBL/GenBank/DDBJ whole genome shotgun (WGS) entry which is preliminary data.</text>
</comment>
<dbReference type="Proteomes" id="UP001328107">
    <property type="component" value="Unassembled WGS sequence"/>
</dbReference>
<accession>A0AAN5ID51</accession>